<protein>
    <submittedName>
        <fullName evidence="3">ABC-type transporter, periplasmic subunit</fullName>
    </submittedName>
</protein>
<dbReference type="Proteomes" id="UP000007030">
    <property type="component" value="Chromosome"/>
</dbReference>
<dbReference type="SUPFAM" id="SSF53807">
    <property type="entry name" value="Helical backbone' metal receptor"/>
    <property type="match status" value="1"/>
</dbReference>
<proteinExistence type="predicted"/>
<name>F2NMZ0_MARHT</name>
<dbReference type="PANTHER" id="PTHR30535:SF34">
    <property type="entry name" value="MOLYBDATE-BINDING PROTEIN MOLA"/>
    <property type="match status" value="1"/>
</dbReference>
<sequence>MKRILTLLVGFVLAFALATEYPLRATDALGRTVTLEAEPQRIVVMLPSATETLCAIGACDKIVATDSFSNWPEEVQDKPKAGGLYDPNIELIASLKPDLVITSRFGKLTETLEQIGITAYAVNTETFEDIFKTARELGQLVNREAQAEALIARIQRDVFALESVAAKAGAKPTVYYEIDATPYTVGPGSFIHTLIEKAGGENIIPAELGLFPKISPELVVAKDPEVIVLGDAPFGVTRASLAERPGWAELKALRNGRVCELTRDQTDLIHRPGPRVAEGLKVLIGCLHPDLDLE</sequence>
<dbReference type="Gene3D" id="3.40.50.1980">
    <property type="entry name" value="Nitrogenase molybdenum iron protein domain"/>
    <property type="match status" value="2"/>
</dbReference>
<dbReference type="InterPro" id="IPR050902">
    <property type="entry name" value="ABC_Transporter_SBP"/>
</dbReference>
<dbReference type="eggNOG" id="COG0614">
    <property type="taxonomic scope" value="Bacteria"/>
</dbReference>
<dbReference type="PROSITE" id="PS50983">
    <property type="entry name" value="FE_B12_PBP"/>
    <property type="match status" value="1"/>
</dbReference>
<dbReference type="EMBL" id="CP002630">
    <property type="protein sequence ID" value="AEB12729.1"/>
    <property type="molecule type" value="Genomic_DNA"/>
</dbReference>
<dbReference type="GO" id="GO:0071281">
    <property type="term" value="P:cellular response to iron ion"/>
    <property type="evidence" value="ECO:0007669"/>
    <property type="project" value="TreeGrafter"/>
</dbReference>
<dbReference type="STRING" id="869210.Marky_2000"/>
<evidence type="ECO:0000256" key="1">
    <source>
        <dbReference type="ARBA" id="ARBA00022729"/>
    </source>
</evidence>
<dbReference type="InterPro" id="IPR002491">
    <property type="entry name" value="ABC_transptr_periplasmic_BD"/>
</dbReference>
<dbReference type="RefSeq" id="WP_013704774.1">
    <property type="nucleotide sequence ID" value="NC_015387.1"/>
</dbReference>
<keyword evidence="4" id="KW-1185">Reference proteome</keyword>
<dbReference type="CDD" id="cd01143">
    <property type="entry name" value="YvrC"/>
    <property type="match status" value="1"/>
</dbReference>
<evidence type="ECO:0000259" key="2">
    <source>
        <dbReference type="PROSITE" id="PS50983"/>
    </source>
</evidence>
<gene>
    <name evidence="3" type="ordered locus">Marky_2000</name>
</gene>
<dbReference type="PANTHER" id="PTHR30535">
    <property type="entry name" value="VITAMIN B12-BINDING PROTEIN"/>
    <property type="match status" value="1"/>
</dbReference>
<organism evidence="3 4">
    <name type="scientific">Marinithermus hydrothermalis (strain DSM 14884 / JCM 11576 / T1)</name>
    <dbReference type="NCBI Taxonomy" id="869210"/>
    <lineage>
        <taxon>Bacteria</taxon>
        <taxon>Thermotogati</taxon>
        <taxon>Deinococcota</taxon>
        <taxon>Deinococci</taxon>
        <taxon>Thermales</taxon>
        <taxon>Thermaceae</taxon>
        <taxon>Marinithermus</taxon>
    </lineage>
</organism>
<accession>F2NMZ0</accession>
<feature type="domain" description="Fe/B12 periplasmic-binding" evidence="2">
    <location>
        <begin position="41"/>
        <end position="291"/>
    </location>
</feature>
<dbReference type="InterPro" id="IPR054828">
    <property type="entry name" value="Vit_B12_bind_prot"/>
</dbReference>
<dbReference type="AlphaFoldDB" id="F2NMZ0"/>
<evidence type="ECO:0000313" key="4">
    <source>
        <dbReference type="Proteomes" id="UP000007030"/>
    </source>
</evidence>
<dbReference type="OrthoDB" id="9787830at2"/>
<evidence type="ECO:0000313" key="3">
    <source>
        <dbReference type="EMBL" id="AEB12729.1"/>
    </source>
</evidence>
<keyword evidence="1" id="KW-0732">Signal</keyword>
<reference evidence="3 4" key="1">
    <citation type="journal article" date="2012" name="Stand. Genomic Sci.">
        <title>Complete genome sequence of the aerobic, heterotroph Marinithermus hydrothermalis type strain (T1(T)) from a deep-sea hydrothermal vent chimney.</title>
        <authorList>
            <person name="Copeland A."/>
            <person name="Gu W."/>
            <person name="Yasawong M."/>
            <person name="Lapidus A."/>
            <person name="Lucas S."/>
            <person name="Deshpande S."/>
            <person name="Pagani I."/>
            <person name="Tapia R."/>
            <person name="Cheng J.F."/>
            <person name="Goodwin L.A."/>
            <person name="Pitluck S."/>
            <person name="Liolios K."/>
            <person name="Ivanova N."/>
            <person name="Mavromatis K."/>
            <person name="Mikhailova N."/>
            <person name="Pati A."/>
            <person name="Chen A."/>
            <person name="Palaniappan K."/>
            <person name="Land M."/>
            <person name="Pan C."/>
            <person name="Brambilla E.M."/>
            <person name="Rohde M."/>
            <person name="Tindall B.J."/>
            <person name="Sikorski J."/>
            <person name="Goker M."/>
            <person name="Detter J.C."/>
            <person name="Bristow J."/>
            <person name="Eisen J.A."/>
            <person name="Markowitz V."/>
            <person name="Hugenholtz P."/>
            <person name="Kyrpides N.C."/>
            <person name="Klenk H.P."/>
            <person name="Woyke T."/>
        </authorList>
    </citation>
    <scope>NUCLEOTIDE SEQUENCE [LARGE SCALE GENOMIC DNA]</scope>
    <source>
        <strain evidence="4">DSM 14884 / JCM 11576 / T1</strain>
    </source>
</reference>
<dbReference type="Pfam" id="PF01497">
    <property type="entry name" value="Peripla_BP_2"/>
    <property type="match status" value="1"/>
</dbReference>
<dbReference type="HOGENOM" id="CLU_038034_2_5_0"/>
<dbReference type="KEGG" id="mhd:Marky_2000"/>
<dbReference type="NCBIfam" id="NF038402">
    <property type="entry name" value="TroA_like"/>
    <property type="match status" value="1"/>
</dbReference>